<evidence type="ECO:0000256" key="5">
    <source>
        <dbReference type="ARBA" id="ARBA00022692"/>
    </source>
</evidence>
<comment type="subcellular location">
    <subcellularLocation>
        <location evidence="1">Cell membrane</location>
        <topology evidence="1">Multi-pass membrane protein</topology>
    </subcellularLocation>
</comment>
<evidence type="ECO:0000256" key="4">
    <source>
        <dbReference type="ARBA" id="ARBA00022475"/>
    </source>
</evidence>
<dbReference type="EMBL" id="CP061172">
    <property type="protein sequence ID" value="QNR69839.1"/>
    <property type="molecule type" value="Genomic_DNA"/>
</dbReference>
<evidence type="ECO:0000313" key="9">
    <source>
        <dbReference type="EMBL" id="QNR69839.1"/>
    </source>
</evidence>
<feature type="transmembrane region" description="Helical" evidence="8">
    <location>
        <begin position="196"/>
        <end position="220"/>
    </location>
</feature>
<evidence type="ECO:0000256" key="1">
    <source>
        <dbReference type="ARBA" id="ARBA00004651"/>
    </source>
</evidence>
<keyword evidence="4" id="KW-1003">Cell membrane</keyword>
<feature type="transmembrane region" description="Helical" evidence="8">
    <location>
        <begin position="95"/>
        <end position="114"/>
    </location>
</feature>
<gene>
    <name evidence="9" type="ORF">IAQ67_12990</name>
</gene>
<feature type="transmembrane region" description="Helical" evidence="8">
    <location>
        <begin position="309"/>
        <end position="327"/>
    </location>
</feature>
<proteinExistence type="inferred from homology"/>
<evidence type="ECO:0000256" key="6">
    <source>
        <dbReference type="ARBA" id="ARBA00022989"/>
    </source>
</evidence>
<dbReference type="AlphaFoldDB" id="A0A7H0YFI1"/>
<feature type="transmembrane region" description="Helical" evidence="8">
    <location>
        <begin position="12"/>
        <end position="32"/>
    </location>
</feature>
<keyword evidence="5 8" id="KW-0812">Transmembrane</keyword>
<dbReference type="GO" id="GO:0005886">
    <property type="term" value="C:plasma membrane"/>
    <property type="evidence" value="ECO:0007669"/>
    <property type="project" value="UniProtKB-SubCell"/>
</dbReference>
<feature type="transmembrane region" description="Helical" evidence="8">
    <location>
        <begin position="240"/>
        <end position="269"/>
    </location>
</feature>
<dbReference type="SUPFAM" id="SSF81345">
    <property type="entry name" value="ABC transporter involved in vitamin B12 uptake, BtuC"/>
    <property type="match status" value="1"/>
</dbReference>
<dbReference type="FunFam" id="1.10.3470.10:FF:000001">
    <property type="entry name" value="Vitamin B12 ABC transporter permease BtuC"/>
    <property type="match status" value="1"/>
</dbReference>
<dbReference type="RefSeq" id="WP_134904238.1">
    <property type="nucleotide sequence ID" value="NZ_CP061172.1"/>
</dbReference>
<feature type="transmembrane region" description="Helical" evidence="8">
    <location>
        <begin position="120"/>
        <end position="139"/>
    </location>
</feature>
<keyword evidence="6 8" id="KW-1133">Transmembrane helix</keyword>
<feature type="transmembrane region" description="Helical" evidence="8">
    <location>
        <begin position="281"/>
        <end position="303"/>
    </location>
</feature>
<dbReference type="PANTHER" id="PTHR30472:SF1">
    <property type="entry name" value="FE(3+) DICITRATE TRANSPORT SYSTEM PERMEASE PROTEIN FECC-RELATED"/>
    <property type="match status" value="1"/>
</dbReference>
<sequence>MTLLNNRNRTIWLVISIAILGILFMASNVYGYTHTTWTMVFDAYFHNDASNEHFIIRSLRLPRALAGVLVGAALAISGALMQAITRNPMASPEILGVNAGASLFIITGVSVFSLTTESGFIWFAFSGAAIAAASVFWIGSLGKEGMTPIQLTLTGVTITALCSSYSSAILVSDERTLESVLFWLTGSIESRKMEDILPVIPFLLCGYACALGLGKALNVMAVGDEVAKGLGQHTIRVKAFALFVVILLSGGAVAVAGPVGFIGLIIPHLARKFVGLDHRWIIPYCAVFGGILLLVADIAARFVAFPKEIPVGVMTAIVGAPFFIYLARKGLGKK</sequence>
<protein>
    <submittedName>
        <fullName evidence="9">Iron ABC transporter permease</fullName>
    </submittedName>
</protein>
<name>A0A7H0YFI1_9BACL</name>
<evidence type="ECO:0000256" key="2">
    <source>
        <dbReference type="ARBA" id="ARBA00007935"/>
    </source>
</evidence>
<dbReference type="InterPro" id="IPR037294">
    <property type="entry name" value="ABC_BtuC-like"/>
</dbReference>
<reference evidence="9 10" key="1">
    <citation type="submission" date="2020-09" db="EMBL/GenBank/DDBJ databases">
        <title>Characterization of Paenibacillus peoriae strain ZF390 with broad-spectrum antimicrobial activity as a potential biocontrol agent.</title>
        <authorList>
            <person name="Li L."/>
            <person name="Zhao Y."/>
            <person name="Li B."/>
            <person name="Xie X."/>
        </authorList>
    </citation>
    <scope>NUCLEOTIDE SEQUENCE [LARGE SCALE GENOMIC DNA]</scope>
    <source>
        <strain evidence="9 10">ZF390</strain>
    </source>
</reference>
<dbReference type="Gene3D" id="1.10.3470.10">
    <property type="entry name" value="ABC transporter involved in vitamin B12 uptake, BtuC"/>
    <property type="match status" value="1"/>
</dbReference>
<evidence type="ECO:0000256" key="7">
    <source>
        <dbReference type="ARBA" id="ARBA00023136"/>
    </source>
</evidence>
<keyword evidence="7 8" id="KW-0472">Membrane</keyword>
<evidence type="ECO:0000256" key="8">
    <source>
        <dbReference type="SAM" id="Phobius"/>
    </source>
</evidence>
<dbReference type="Proteomes" id="UP000516384">
    <property type="component" value="Chromosome"/>
</dbReference>
<accession>A0A7H0YFI1</accession>
<evidence type="ECO:0000313" key="10">
    <source>
        <dbReference type="Proteomes" id="UP000516384"/>
    </source>
</evidence>
<dbReference type="InterPro" id="IPR000522">
    <property type="entry name" value="ABC_transptr_permease_BtuC"/>
</dbReference>
<feature type="transmembrane region" description="Helical" evidence="8">
    <location>
        <begin position="64"/>
        <end position="83"/>
    </location>
</feature>
<dbReference type="GO" id="GO:0022857">
    <property type="term" value="F:transmembrane transporter activity"/>
    <property type="evidence" value="ECO:0007669"/>
    <property type="project" value="InterPro"/>
</dbReference>
<organism evidence="9 10">
    <name type="scientific">Paenibacillus peoriae</name>
    <dbReference type="NCBI Taxonomy" id="59893"/>
    <lineage>
        <taxon>Bacteria</taxon>
        <taxon>Bacillati</taxon>
        <taxon>Bacillota</taxon>
        <taxon>Bacilli</taxon>
        <taxon>Bacillales</taxon>
        <taxon>Paenibacillaceae</taxon>
        <taxon>Paenibacillus</taxon>
    </lineage>
</organism>
<keyword evidence="3" id="KW-0813">Transport</keyword>
<evidence type="ECO:0000256" key="3">
    <source>
        <dbReference type="ARBA" id="ARBA00022448"/>
    </source>
</evidence>
<dbReference type="Pfam" id="PF01032">
    <property type="entry name" value="FecCD"/>
    <property type="match status" value="1"/>
</dbReference>
<comment type="similarity">
    <text evidence="2">Belongs to the binding-protein-dependent transport system permease family. FecCD subfamily.</text>
</comment>
<dbReference type="GO" id="GO:0033214">
    <property type="term" value="P:siderophore-iron import into cell"/>
    <property type="evidence" value="ECO:0007669"/>
    <property type="project" value="TreeGrafter"/>
</dbReference>
<dbReference type="PANTHER" id="PTHR30472">
    <property type="entry name" value="FERRIC ENTEROBACTIN TRANSPORT SYSTEM PERMEASE PROTEIN"/>
    <property type="match status" value="1"/>
</dbReference>
<dbReference type="CDD" id="cd06550">
    <property type="entry name" value="TM_ABC_iron-siderophores_like"/>
    <property type="match status" value="1"/>
</dbReference>